<feature type="compositionally biased region" description="Polar residues" evidence="1">
    <location>
        <begin position="500"/>
        <end position="512"/>
    </location>
</feature>
<evidence type="ECO:0000313" key="3">
    <source>
        <dbReference type="EnsemblPlants" id="Kaladp0062s0102.2.v1.1"/>
    </source>
</evidence>
<feature type="compositionally biased region" description="Low complexity" evidence="1">
    <location>
        <begin position="434"/>
        <end position="445"/>
    </location>
</feature>
<protein>
    <recommendedName>
        <fullName evidence="2">C2H2-type domain-containing protein</fullName>
    </recommendedName>
</protein>
<dbReference type="EnsemblPlants" id="Kaladp0062s0102.1.v1.1">
    <property type="protein sequence ID" value="Kaladp0062s0102.1.v1.1"/>
    <property type="gene ID" value="Kaladp0062s0102.v1.1"/>
</dbReference>
<dbReference type="PROSITE" id="PS00028">
    <property type="entry name" value="ZINC_FINGER_C2H2_1"/>
    <property type="match status" value="1"/>
</dbReference>
<feature type="compositionally biased region" description="Basic and acidic residues" evidence="1">
    <location>
        <begin position="316"/>
        <end position="340"/>
    </location>
</feature>
<accession>A0A7N0UDM0</accession>
<feature type="compositionally biased region" description="Low complexity" evidence="1">
    <location>
        <begin position="365"/>
        <end position="377"/>
    </location>
</feature>
<feature type="compositionally biased region" description="Polar residues" evidence="1">
    <location>
        <begin position="273"/>
        <end position="285"/>
    </location>
</feature>
<proteinExistence type="predicted"/>
<name>A0A7N0UDM0_KALFE</name>
<feature type="region of interest" description="Disordered" evidence="1">
    <location>
        <begin position="233"/>
        <end position="516"/>
    </location>
</feature>
<dbReference type="Proteomes" id="UP000594263">
    <property type="component" value="Unplaced"/>
</dbReference>
<dbReference type="PANTHER" id="PTHR36055">
    <property type="entry name" value="C2H2-LIKE ZINC FINGER PROTEIN"/>
    <property type="match status" value="1"/>
</dbReference>
<sequence>MDTTSPQKPKWDSKNPLKWSEVRRAVVPQDLPDWPLLSQGINFLKCKFCDWICFSTINLRRHECSHVQRRNNPEWFDEALKKISSLTKFWHERSRDLIKDVLSLQDVELKGITWTKIVEELTSMPEPNFRAPPSYYKARKGLLDTVKSEEPEFSISPGDFLEIIFHGSEKTFICNDTDESVQNHVFKDAEKIALEPENLVATTCFLLEQKLRKVWHAHLKDEAASLQNKLIMEEEDEKTRQPKTEGNKVEEKKRKKKNPKKQIVDDKGVEENLGQTSDTQQSAGTSRPEVPTSVEEDSQTPAGQLGHLPDASQICDAKKEDGEGKLEEEGSMEQKSEEGKKKKKKNKKKPQKHIVEERSEEGNLGQTSGTQQSTATSRPAVSASVEGDSQTPVALPEHLPDASQIRDAKKEDGDSNQKEEGSVEQKSEEGNLGQTSDTQQSTATSRPEVPTSVEEDSQNPVAQLEHLPDASQIRAAKKEDGEGNQGEEESKEQKSEEGNLGQTSDTQQSTRTFLVGTHIVKYTI</sequence>
<dbReference type="Gramene" id="Kaladp0062s0102.2.v1.1">
    <property type="protein sequence ID" value="Kaladp0062s0102.2.v1.1"/>
    <property type="gene ID" value="Kaladp0062s0102.v1.1"/>
</dbReference>
<evidence type="ECO:0000313" key="4">
    <source>
        <dbReference type="Proteomes" id="UP000594263"/>
    </source>
</evidence>
<feature type="compositionally biased region" description="Basic residues" evidence="1">
    <location>
        <begin position="341"/>
        <end position="352"/>
    </location>
</feature>
<dbReference type="AlphaFoldDB" id="A0A7N0UDM0"/>
<feature type="domain" description="C2H2-type" evidence="2">
    <location>
        <begin position="46"/>
        <end position="66"/>
    </location>
</feature>
<dbReference type="EnsemblPlants" id="Kaladp0062s0102.2.v1.1">
    <property type="protein sequence ID" value="Kaladp0062s0102.2.v1.1"/>
    <property type="gene ID" value="Kaladp0062s0102.v1.1"/>
</dbReference>
<dbReference type="Gramene" id="Kaladp0062s0102.1.v1.1">
    <property type="protein sequence ID" value="Kaladp0062s0102.1.v1.1"/>
    <property type="gene ID" value="Kaladp0062s0102.v1.1"/>
</dbReference>
<keyword evidence="4" id="KW-1185">Reference proteome</keyword>
<feature type="compositionally biased region" description="Basic and acidic residues" evidence="1">
    <location>
        <begin position="237"/>
        <end position="252"/>
    </location>
</feature>
<organism evidence="3 4">
    <name type="scientific">Kalanchoe fedtschenkoi</name>
    <name type="common">Lavender scallops</name>
    <name type="synonym">South American air plant</name>
    <dbReference type="NCBI Taxonomy" id="63787"/>
    <lineage>
        <taxon>Eukaryota</taxon>
        <taxon>Viridiplantae</taxon>
        <taxon>Streptophyta</taxon>
        <taxon>Embryophyta</taxon>
        <taxon>Tracheophyta</taxon>
        <taxon>Spermatophyta</taxon>
        <taxon>Magnoliopsida</taxon>
        <taxon>eudicotyledons</taxon>
        <taxon>Gunneridae</taxon>
        <taxon>Pentapetalae</taxon>
        <taxon>Saxifragales</taxon>
        <taxon>Crassulaceae</taxon>
        <taxon>Kalanchoe</taxon>
    </lineage>
</organism>
<dbReference type="InterPro" id="IPR013087">
    <property type="entry name" value="Znf_C2H2_type"/>
</dbReference>
<evidence type="ECO:0000259" key="2">
    <source>
        <dbReference type="PROSITE" id="PS00028"/>
    </source>
</evidence>
<evidence type="ECO:0000256" key="1">
    <source>
        <dbReference type="SAM" id="MobiDB-lite"/>
    </source>
</evidence>
<reference evidence="3" key="1">
    <citation type="submission" date="2021-01" db="UniProtKB">
        <authorList>
            <consortium name="EnsemblPlants"/>
        </authorList>
    </citation>
    <scope>IDENTIFICATION</scope>
</reference>
<dbReference type="PANTHER" id="PTHR36055:SF1">
    <property type="entry name" value="C2H2-LIKE ZINC FINGER PROTEIN"/>
    <property type="match status" value="1"/>
</dbReference>
<feature type="compositionally biased region" description="Basic and acidic residues" evidence="1">
    <location>
        <begin position="398"/>
        <end position="429"/>
    </location>
</feature>